<dbReference type="HOGENOM" id="CLU_2303244_0_0_9"/>
<dbReference type="RefSeq" id="WP_007954171.1">
    <property type="nucleotide sequence ID" value="NZ_CP010978.1"/>
</dbReference>
<evidence type="ECO:0000313" key="1">
    <source>
        <dbReference type="EMBL" id="AJQ29132.1"/>
    </source>
</evidence>
<protein>
    <submittedName>
        <fullName evidence="1">Uncharacterized protein</fullName>
    </submittedName>
</protein>
<evidence type="ECO:0000313" key="2">
    <source>
        <dbReference type="Proteomes" id="UP000005361"/>
    </source>
</evidence>
<reference evidence="1 2" key="1">
    <citation type="journal article" date="2015" name="Genome Announc.">
        <title>Complete Genome Sequence of Pelosinus fermentans JBW45, a Member of a Remarkably Competitive Group of Negativicutes in the Firmicutes Phylum.</title>
        <authorList>
            <person name="De Leon K.B."/>
            <person name="Utturkar S.M."/>
            <person name="Camilleri L.B."/>
            <person name="Elias D.A."/>
            <person name="Arkin A.P."/>
            <person name="Fields M.W."/>
            <person name="Brown S.D."/>
            <person name="Wall J.D."/>
        </authorList>
    </citation>
    <scope>NUCLEOTIDE SEQUENCE [LARGE SCALE GENOMIC DNA]</scope>
    <source>
        <strain evidence="1 2">JBW45</strain>
    </source>
</reference>
<organism evidence="1 2">
    <name type="scientific">Pelosinus fermentans JBW45</name>
    <dbReference type="NCBI Taxonomy" id="1192197"/>
    <lineage>
        <taxon>Bacteria</taxon>
        <taxon>Bacillati</taxon>
        <taxon>Bacillota</taxon>
        <taxon>Negativicutes</taxon>
        <taxon>Selenomonadales</taxon>
        <taxon>Sporomusaceae</taxon>
        <taxon>Pelosinus</taxon>
    </lineage>
</organism>
<dbReference type="Proteomes" id="UP000005361">
    <property type="component" value="Chromosome"/>
</dbReference>
<dbReference type="KEGG" id="pft:JBW_03795"/>
<dbReference type="STRING" id="1192197.JBW_03795"/>
<dbReference type="AlphaFoldDB" id="I8TZD0"/>
<accession>I8TZD0</accession>
<reference evidence="2" key="2">
    <citation type="submission" date="2015-02" db="EMBL/GenBank/DDBJ databases">
        <title>Complete Genome Sequence of Pelosinus fermentans JBW45.</title>
        <authorList>
            <person name="De Leon K.B."/>
            <person name="Utturkar S.M."/>
            <person name="Camilleri L.B."/>
            <person name="Arkin A.P."/>
            <person name="Fields M.W."/>
            <person name="Brown S.D."/>
            <person name="Wall J.D."/>
        </authorList>
    </citation>
    <scope>NUCLEOTIDE SEQUENCE [LARGE SCALE GENOMIC DNA]</scope>
    <source>
        <strain evidence="2">JBW45</strain>
    </source>
</reference>
<gene>
    <name evidence="1" type="ORF">JBW_03795</name>
</gene>
<dbReference type="EMBL" id="CP010978">
    <property type="protein sequence ID" value="AJQ29132.1"/>
    <property type="molecule type" value="Genomic_DNA"/>
</dbReference>
<sequence>MSNFMKYIEQVQQHGNADYESFLNSDDIAILLQWFGGDDINCNENNTQSALGLLLWFYEHDSLDLYPVESFRTNMNKLVEKYNFSEQKLFQMFIDAKKLL</sequence>
<proteinExistence type="predicted"/>
<name>I8TZD0_9FIRM</name>